<dbReference type="PROSITE" id="PS00086">
    <property type="entry name" value="CYTOCHROME_P450"/>
    <property type="match status" value="1"/>
</dbReference>
<comment type="caution">
    <text evidence="3">The sequence shown here is derived from an EMBL/GenBank/DDBJ whole genome shotgun (WGS) entry which is preliminary data.</text>
</comment>
<evidence type="ECO:0000313" key="4">
    <source>
        <dbReference type="Proteomes" id="UP001551482"/>
    </source>
</evidence>
<name>A0ABV3DDL5_9ACTN</name>
<dbReference type="CDD" id="cd20623">
    <property type="entry name" value="CYP_unk"/>
    <property type="match status" value="1"/>
</dbReference>
<dbReference type="PANTHER" id="PTHR46696">
    <property type="entry name" value="P450, PUTATIVE (EUROFUNG)-RELATED"/>
    <property type="match status" value="1"/>
</dbReference>
<evidence type="ECO:0000313" key="3">
    <source>
        <dbReference type="EMBL" id="MEU8133497.1"/>
    </source>
</evidence>
<dbReference type="InterPro" id="IPR036396">
    <property type="entry name" value="Cyt_P450_sf"/>
</dbReference>
<evidence type="ECO:0000256" key="2">
    <source>
        <dbReference type="SAM" id="MobiDB-lite"/>
    </source>
</evidence>
<dbReference type="EMBL" id="JBEZFP010000014">
    <property type="protein sequence ID" value="MEU8133497.1"/>
    <property type="molecule type" value="Genomic_DNA"/>
</dbReference>
<sequence length="534" mass="57313">MSSTPTDGARHGGTATDALVPPPGCPAHAGAAAAVDPDVVRLNSPDHQSDPMGVYEQLRARYGPVAPVLVEGDLPAWLVLGYRENLEVVRTPNRFSRDSRNWGSFNRGEVDAESPLLPMLGWQPLVVFLDGEEHQRLRKAVTDSLDQLDRRGVRRHVTRFANQLIDTFCAEGEADLVGQFAEQLPMLVMTQLFGIPDEYGPRLTEAVLDLVRGTDTAFQSNEFVVETLQQHIPRKRDQPGYDIGSWLMEHPAGLTDEEVVQHSRMMLAAANQNTTVCISNTLRLVLSDPRFRASLAGARMTLPDAVEQVLWDEPSTMVCPARWAVGDTQLGDAHIRAGDMLLLGLAAGNVDPEIRPDLTVPMHGNRSHLAFSGGPHECPGQDIGRAITETAVDVLLSRLPDIHVTVPEDELVSVSTWLSRHLTALPVQFTPQPPTAKAGEAGYSGAGKPSASATPAAVTPAVTTTAHASTAAPATVTEPTPAVTGGPGATEPEGRASARPSVATPGQAAVPSPVLTSRRPSLWRRLIGRVRRRG</sequence>
<feature type="compositionally biased region" description="Low complexity" evidence="2">
    <location>
        <begin position="450"/>
        <end position="484"/>
    </location>
</feature>
<dbReference type="PANTHER" id="PTHR46696:SF1">
    <property type="entry name" value="CYTOCHROME P450 YJIB-RELATED"/>
    <property type="match status" value="1"/>
</dbReference>
<dbReference type="InterPro" id="IPR017972">
    <property type="entry name" value="Cyt_P450_CS"/>
</dbReference>
<evidence type="ECO:0000256" key="1">
    <source>
        <dbReference type="ARBA" id="ARBA00010617"/>
    </source>
</evidence>
<dbReference type="Gene3D" id="1.10.630.10">
    <property type="entry name" value="Cytochrome P450"/>
    <property type="match status" value="1"/>
</dbReference>
<dbReference type="RefSeq" id="WP_358351074.1">
    <property type="nucleotide sequence ID" value="NZ_JBEZFP010000014.1"/>
</dbReference>
<dbReference type="Proteomes" id="UP001551482">
    <property type="component" value="Unassembled WGS sequence"/>
</dbReference>
<proteinExistence type="inferred from homology"/>
<reference evidence="3 4" key="1">
    <citation type="submission" date="2024-06" db="EMBL/GenBank/DDBJ databases">
        <title>The Natural Products Discovery Center: Release of the First 8490 Sequenced Strains for Exploring Actinobacteria Biosynthetic Diversity.</title>
        <authorList>
            <person name="Kalkreuter E."/>
            <person name="Kautsar S.A."/>
            <person name="Yang D."/>
            <person name="Bader C.D."/>
            <person name="Teijaro C.N."/>
            <person name="Fluegel L."/>
            <person name="Davis C.M."/>
            <person name="Simpson J.R."/>
            <person name="Lauterbach L."/>
            <person name="Steele A.D."/>
            <person name="Gui C."/>
            <person name="Meng S."/>
            <person name="Li G."/>
            <person name="Viehrig K."/>
            <person name="Ye F."/>
            <person name="Su P."/>
            <person name="Kiefer A.F."/>
            <person name="Nichols A."/>
            <person name="Cepeda A.J."/>
            <person name="Yan W."/>
            <person name="Fan B."/>
            <person name="Jiang Y."/>
            <person name="Adhikari A."/>
            <person name="Zheng C.-J."/>
            <person name="Schuster L."/>
            <person name="Cowan T.M."/>
            <person name="Smanski M.J."/>
            <person name="Chevrette M.G."/>
            <person name="De Carvalho L.P.S."/>
            <person name="Shen B."/>
        </authorList>
    </citation>
    <scope>NUCLEOTIDE SEQUENCE [LARGE SCALE GENOMIC DNA]</scope>
    <source>
        <strain evidence="3 4">NPDC048946</strain>
    </source>
</reference>
<comment type="similarity">
    <text evidence="1">Belongs to the cytochrome P450 family.</text>
</comment>
<feature type="region of interest" description="Disordered" evidence="2">
    <location>
        <begin position="1"/>
        <end position="30"/>
    </location>
</feature>
<feature type="region of interest" description="Disordered" evidence="2">
    <location>
        <begin position="429"/>
        <end position="516"/>
    </location>
</feature>
<accession>A0ABV3DDL5</accession>
<dbReference type="InterPro" id="IPR002397">
    <property type="entry name" value="Cyt_P450_B"/>
</dbReference>
<dbReference type="PRINTS" id="PR00359">
    <property type="entry name" value="BP450"/>
</dbReference>
<dbReference type="SUPFAM" id="SSF48264">
    <property type="entry name" value="Cytochrome P450"/>
    <property type="match status" value="1"/>
</dbReference>
<gene>
    <name evidence="3" type="ORF">AB0C36_08320</name>
</gene>
<keyword evidence="4" id="KW-1185">Reference proteome</keyword>
<organism evidence="3 4">
    <name type="scientific">Streptodolium elevatio</name>
    <dbReference type="NCBI Taxonomy" id="3157996"/>
    <lineage>
        <taxon>Bacteria</taxon>
        <taxon>Bacillati</taxon>
        <taxon>Actinomycetota</taxon>
        <taxon>Actinomycetes</taxon>
        <taxon>Kitasatosporales</taxon>
        <taxon>Streptomycetaceae</taxon>
        <taxon>Streptodolium</taxon>
    </lineage>
</organism>
<protein>
    <submittedName>
        <fullName evidence="3">Cytochrome P450</fullName>
    </submittedName>
</protein>